<keyword evidence="4" id="KW-1185">Reference proteome</keyword>
<evidence type="ECO:0000259" key="2">
    <source>
        <dbReference type="Pfam" id="PF14601"/>
    </source>
</evidence>
<dbReference type="InterPro" id="IPR029291">
    <property type="entry name" value="Tfx_C"/>
</dbReference>
<dbReference type="Pfam" id="PF14601">
    <property type="entry name" value="TFX_C"/>
    <property type="match status" value="1"/>
</dbReference>
<dbReference type="Gene3D" id="3.30.1190.10">
    <property type="entry name" value="DNA-binding protein Tfx superfamily, archaea"/>
    <property type="match status" value="1"/>
</dbReference>
<name>A0AAE4MGX3_9EURY</name>
<dbReference type="Pfam" id="PF04545">
    <property type="entry name" value="Sigma70_r4"/>
    <property type="match status" value="1"/>
</dbReference>
<reference evidence="3 4" key="1">
    <citation type="submission" date="2023-06" db="EMBL/GenBank/DDBJ databases">
        <title>Genome sequence of Methancorpusculaceae sp. Cs1.</title>
        <authorList>
            <person name="Protasov E."/>
            <person name="Platt K."/>
            <person name="Poehlein A."/>
            <person name="Daniel R."/>
            <person name="Brune A."/>
        </authorList>
    </citation>
    <scope>NUCLEOTIDE SEQUENCE [LARGE SCALE GENOMIC DNA]</scope>
    <source>
        <strain evidence="3 4">Cs1</strain>
    </source>
</reference>
<dbReference type="GO" id="GO:0003700">
    <property type="term" value="F:DNA-binding transcription factor activity"/>
    <property type="evidence" value="ECO:0007669"/>
    <property type="project" value="InterPro"/>
</dbReference>
<evidence type="ECO:0000313" key="3">
    <source>
        <dbReference type="EMBL" id="MDV0444029.1"/>
    </source>
</evidence>
<dbReference type="NCBIfam" id="NF003057">
    <property type="entry name" value="PRK03975.1-5"/>
    <property type="match status" value="1"/>
</dbReference>
<feature type="domain" description="RNA polymerase sigma-70 region 4" evidence="1">
    <location>
        <begin position="17"/>
        <end position="60"/>
    </location>
</feature>
<dbReference type="GO" id="GO:0003677">
    <property type="term" value="F:DNA binding"/>
    <property type="evidence" value="ECO:0007669"/>
    <property type="project" value="InterPro"/>
</dbReference>
<dbReference type="InterPro" id="IPR004645">
    <property type="entry name" value="Tfx_DNA-bd_arc"/>
</dbReference>
<proteinExistence type="predicted"/>
<dbReference type="InterPro" id="IPR036657">
    <property type="entry name" value="Tfx_DNA-bd_sf_arc"/>
</dbReference>
<feature type="domain" description="DNA binding protein Tfx C-terminal" evidence="2">
    <location>
        <begin position="62"/>
        <end position="144"/>
    </location>
</feature>
<dbReference type="AlphaFoldDB" id="A0AAE4MGX3"/>
<protein>
    <recommendedName>
        <fullName evidence="5">Tfx family DNA-binding protein</fullName>
    </recommendedName>
</protein>
<dbReference type="EMBL" id="JAWDKB010000005">
    <property type="protein sequence ID" value="MDV0444029.1"/>
    <property type="molecule type" value="Genomic_DNA"/>
</dbReference>
<gene>
    <name evidence="3" type="ORF">McpCs1_14170</name>
</gene>
<organism evidence="3 4">
    <name type="scientific">Methanorbis rubei</name>
    <dbReference type="NCBI Taxonomy" id="3028300"/>
    <lineage>
        <taxon>Archaea</taxon>
        <taxon>Methanobacteriati</taxon>
        <taxon>Methanobacteriota</taxon>
        <taxon>Stenosarchaea group</taxon>
        <taxon>Methanomicrobia</taxon>
        <taxon>Methanomicrobiales</taxon>
        <taxon>Methanocorpusculaceae</taxon>
        <taxon>Methanorbis</taxon>
    </lineage>
</organism>
<dbReference type="InterPro" id="IPR007630">
    <property type="entry name" value="RNA_pol_sigma70_r4"/>
</dbReference>
<evidence type="ECO:0000313" key="4">
    <source>
        <dbReference type="Proteomes" id="UP001283212"/>
    </source>
</evidence>
<evidence type="ECO:0008006" key="5">
    <source>
        <dbReference type="Google" id="ProtNLM"/>
    </source>
</evidence>
<dbReference type="GO" id="GO:0006352">
    <property type="term" value="P:DNA-templated transcription initiation"/>
    <property type="evidence" value="ECO:0007669"/>
    <property type="project" value="InterPro"/>
</dbReference>
<dbReference type="NCBIfam" id="TIGR00721">
    <property type="entry name" value="tfx"/>
    <property type="match status" value="1"/>
</dbReference>
<sequence>MFIVNNLKLITMKDTLLTDRQKEVIRYRKQGMTQQQIADRLGTSKANICTIEKSANENIRRAKETLEFLYTLDAADLCILAAGTDLMEAPHLIFQAAAPLNIKIRYDSISLINRISSYMPEKIKGRHVREDIRVYLNTDGDLYFG</sequence>
<accession>A0AAE4MGX3</accession>
<dbReference type="SUPFAM" id="SSF89915">
    <property type="entry name" value="DNA-binding protein Tfx"/>
    <property type="match status" value="1"/>
</dbReference>
<evidence type="ECO:0000259" key="1">
    <source>
        <dbReference type="Pfam" id="PF04545"/>
    </source>
</evidence>
<dbReference type="Proteomes" id="UP001283212">
    <property type="component" value="Unassembled WGS sequence"/>
</dbReference>
<comment type="caution">
    <text evidence="3">The sequence shown here is derived from an EMBL/GenBank/DDBJ whole genome shotgun (WGS) entry which is preliminary data.</text>
</comment>